<name>A0A8J8NF41_HALGN</name>
<gene>
    <name evidence="1" type="ORF">FGO68_gene9183</name>
</gene>
<keyword evidence="2" id="KW-1185">Reference proteome</keyword>
<dbReference type="EMBL" id="RRYP01017935">
    <property type="protein sequence ID" value="TNV73868.1"/>
    <property type="molecule type" value="Genomic_DNA"/>
</dbReference>
<evidence type="ECO:0000313" key="1">
    <source>
        <dbReference type="EMBL" id="TNV73868.1"/>
    </source>
</evidence>
<accession>A0A8J8NF41</accession>
<comment type="caution">
    <text evidence="1">The sequence shown here is derived from an EMBL/GenBank/DDBJ whole genome shotgun (WGS) entry which is preliminary data.</text>
</comment>
<dbReference type="Proteomes" id="UP000785679">
    <property type="component" value="Unassembled WGS sequence"/>
</dbReference>
<reference evidence="1" key="1">
    <citation type="submission" date="2019-06" db="EMBL/GenBank/DDBJ databases">
        <authorList>
            <person name="Zheng W."/>
        </authorList>
    </citation>
    <scope>NUCLEOTIDE SEQUENCE</scope>
    <source>
        <strain evidence="1">QDHG01</strain>
    </source>
</reference>
<proteinExistence type="predicted"/>
<evidence type="ECO:0000313" key="2">
    <source>
        <dbReference type="Proteomes" id="UP000785679"/>
    </source>
</evidence>
<protein>
    <submittedName>
        <fullName evidence="1">Uncharacterized protein</fullName>
    </submittedName>
</protein>
<dbReference type="AlphaFoldDB" id="A0A8J8NF41"/>
<sequence length="86" mass="9456">MSQSPSQTFSTLYLYNFKKLTPTSTGYQSAKVNGDTYLMDLIELDSSEFVGTFKLVKNATFGGKIKIADIKTIELSIEVPPAPAEQ</sequence>
<organism evidence="1 2">
    <name type="scientific">Halteria grandinella</name>
    <dbReference type="NCBI Taxonomy" id="5974"/>
    <lineage>
        <taxon>Eukaryota</taxon>
        <taxon>Sar</taxon>
        <taxon>Alveolata</taxon>
        <taxon>Ciliophora</taxon>
        <taxon>Intramacronucleata</taxon>
        <taxon>Spirotrichea</taxon>
        <taxon>Stichotrichia</taxon>
        <taxon>Sporadotrichida</taxon>
        <taxon>Halteriidae</taxon>
        <taxon>Halteria</taxon>
    </lineage>
</organism>